<dbReference type="OrthoDB" id="3602820at2"/>
<feature type="compositionally biased region" description="Gly residues" evidence="2">
    <location>
        <begin position="320"/>
        <end position="331"/>
    </location>
</feature>
<dbReference type="Proteomes" id="UP000318578">
    <property type="component" value="Unassembled WGS sequence"/>
</dbReference>
<reference evidence="3 4" key="1">
    <citation type="submission" date="2019-07" db="EMBL/GenBank/DDBJ databases">
        <title>New species of Amycolatopsis and Streptomyces.</title>
        <authorList>
            <person name="Duangmal K."/>
            <person name="Teo W.F.A."/>
            <person name="Lipun K."/>
        </authorList>
    </citation>
    <scope>NUCLEOTIDE SEQUENCE [LARGE SCALE GENOMIC DNA]</scope>
    <source>
        <strain evidence="3 4">JCM 30562</strain>
    </source>
</reference>
<comment type="caution">
    <text evidence="3">The sequence shown here is derived from an EMBL/GenBank/DDBJ whole genome shotgun (WGS) entry which is preliminary data.</text>
</comment>
<dbReference type="Gene3D" id="1.20.1260.20">
    <property type="entry name" value="PPE superfamily"/>
    <property type="match status" value="1"/>
</dbReference>
<feature type="compositionally biased region" description="Low complexity" evidence="2">
    <location>
        <begin position="245"/>
        <end position="259"/>
    </location>
</feature>
<feature type="compositionally biased region" description="Gly residues" evidence="2">
    <location>
        <begin position="286"/>
        <end position="299"/>
    </location>
</feature>
<feature type="compositionally biased region" description="Gly residues" evidence="2">
    <location>
        <begin position="353"/>
        <end position="364"/>
    </location>
</feature>
<keyword evidence="1" id="KW-0175">Coiled coil</keyword>
<feature type="compositionally biased region" description="Low complexity" evidence="2">
    <location>
        <begin position="221"/>
        <end position="237"/>
    </location>
</feature>
<dbReference type="InterPro" id="IPR038332">
    <property type="entry name" value="PPE_sf"/>
</dbReference>
<dbReference type="AlphaFoldDB" id="A0A558AH88"/>
<organism evidence="3 4">
    <name type="scientific">Amycolatopsis acidiphila</name>
    <dbReference type="NCBI Taxonomy" id="715473"/>
    <lineage>
        <taxon>Bacteria</taxon>
        <taxon>Bacillati</taxon>
        <taxon>Actinomycetota</taxon>
        <taxon>Actinomycetes</taxon>
        <taxon>Pseudonocardiales</taxon>
        <taxon>Pseudonocardiaceae</taxon>
        <taxon>Amycolatopsis</taxon>
    </lineage>
</organism>
<evidence type="ECO:0000313" key="3">
    <source>
        <dbReference type="EMBL" id="TVT23606.1"/>
    </source>
</evidence>
<keyword evidence="4" id="KW-1185">Reference proteome</keyword>
<sequence length="432" mass="42651">MGMNGTDVYNNFTGGSSQSLQAAAQAVQQLADEYLQEAQAIKDLQTRMNAAWTGSSGDAAYAGANPLAQAFNDSHVPLDVTNASMKVQSDVFEQSKSRVVPVPPAPEKPSGWTMALKSAVPIVGPSMVVGDLKSYQDGVAKTDAANQNNVRVMEQYSSVTGDTRGKIPMDYKILPTDTASIGLKPPTVGSIGSISSRYSDATQASSVAAPGVGGSLGGGPVSAAPTLSGAGPVTSAGPTGGGTGTPVTTPPNLSGSPVGTSGGTGTSGYLPGMPGYNGSDTQRPGSRGGTTGTGGGSTSGPGRNNSAAGRLYGGDEEGTGRGGSGRSGTGSGASDRLARGGGAAADERLGQNRLGGGKSTGAGNLGSAAAAEEAAASRGAARSASGAPMGAAGQRGRGEEDEEHQRPDYLIEPDPDSIFGSDVRTTPPVIGE</sequence>
<evidence type="ECO:0000313" key="4">
    <source>
        <dbReference type="Proteomes" id="UP000318578"/>
    </source>
</evidence>
<evidence type="ECO:0000256" key="1">
    <source>
        <dbReference type="SAM" id="Coils"/>
    </source>
</evidence>
<protein>
    <submittedName>
        <fullName evidence="3">PPE domain-containing protein</fullName>
    </submittedName>
</protein>
<feature type="region of interest" description="Disordered" evidence="2">
    <location>
        <begin position="219"/>
        <end position="432"/>
    </location>
</feature>
<gene>
    <name evidence="3" type="ORF">FNH06_08825</name>
</gene>
<dbReference type="SUPFAM" id="SSF140459">
    <property type="entry name" value="PE/PPE dimer-like"/>
    <property type="match status" value="1"/>
</dbReference>
<feature type="coiled-coil region" evidence="1">
    <location>
        <begin position="17"/>
        <end position="47"/>
    </location>
</feature>
<name>A0A558AH88_9PSEU</name>
<accession>A0A558AH88</accession>
<feature type="compositionally biased region" description="Low complexity" evidence="2">
    <location>
        <begin position="365"/>
        <end position="392"/>
    </location>
</feature>
<proteinExistence type="predicted"/>
<dbReference type="EMBL" id="VJZA01000010">
    <property type="protein sequence ID" value="TVT23606.1"/>
    <property type="molecule type" value="Genomic_DNA"/>
</dbReference>
<evidence type="ECO:0000256" key="2">
    <source>
        <dbReference type="SAM" id="MobiDB-lite"/>
    </source>
</evidence>